<dbReference type="InterPro" id="IPR045142">
    <property type="entry name" value="BCAS3-like"/>
</dbReference>
<dbReference type="InterPro" id="IPR015943">
    <property type="entry name" value="WD40/YVTN_repeat-like_dom_sf"/>
</dbReference>
<proteinExistence type="predicted"/>
<feature type="compositionally biased region" description="Basic and acidic residues" evidence="1">
    <location>
        <begin position="1545"/>
        <end position="1555"/>
    </location>
</feature>
<feature type="compositionally biased region" description="Basic residues" evidence="1">
    <location>
        <begin position="1794"/>
        <end position="1804"/>
    </location>
</feature>
<dbReference type="Gene3D" id="2.130.10.10">
    <property type="entry name" value="YVTN repeat-like/Quinoprotein amine dehydrogenase"/>
    <property type="match status" value="1"/>
</dbReference>
<feature type="region of interest" description="Disordered" evidence="1">
    <location>
        <begin position="1529"/>
        <end position="1555"/>
    </location>
</feature>
<evidence type="ECO:0000313" key="3">
    <source>
        <dbReference type="EMBL" id="CAH0397358.1"/>
    </source>
</evidence>
<feature type="region of interest" description="Disordered" evidence="1">
    <location>
        <begin position="1064"/>
        <end position="1084"/>
    </location>
</feature>
<dbReference type="Proteomes" id="UP001153292">
    <property type="component" value="Chromosome 1"/>
</dbReference>
<feature type="compositionally biased region" description="Polar residues" evidence="1">
    <location>
        <begin position="1104"/>
        <end position="1115"/>
    </location>
</feature>
<dbReference type="InterPro" id="IPR036322">
    <property type="entry name" value="WD40_repeat_dom_sf"/>
</dbReference>
<evidence type="ECO:0000259" key="2">
    <source>
        <dbReference type="Pfam" id="PF21034"/>
    </source>
</evidence>
<feature type="compositionally biased region" description="Basic and acidic residues" evidence="1">
    <location>
        <begin position="1748"/>
        <end position="1763"/>
    </location>
</feature>
<feature type="region of interest" description="Disordered" evidence="1">
    <location>
        <begin position="1"/>
        <end position="26"/>
    </location>
</feature>
<organism evidence="3 4">
    <name type="scientific">Chilo suppressalis</name>
    <name type="common">Asiatic rice borer moth</name>
    <dbReference type="NCBI Taxonomy" id="168631"/>
    <lineage>
        <taxon>Eukaryota</taxon>
        <taxon>Metazoa</taxon>
        <taxon>Ecdysozoa</taxon>
        <taxon>Arthropoda</taxon>
        <taxon>Hexapoda</taxon>
        <taxon>Insecta</taxon>
        <taxon>Pterygota</taxon>
        <taxon>Neoptera</taxon>
        <taxon>Endopterygota</taxon>
        <taxon>Lepidoptera</taxon>
        <taxon>Glossata</taxon>
        <taxon>Ditrysia</taxon>
        <taxon>Pyraloidea</taxon>
        <taxon>Crambidae</taxon>
        <taxon>Crambinae</taxon>
        <taxon>Chilo</taxon>
    </lineage>
</organism>
<dbReference type="Pfam" id="PF21034">
    <property type="entry name" value="BCAS3_WD40"/>
    <property type="match status" value="1"/>
</dbReference>
<feature type="region of interest" description="Disordered" evidence="1">
    <location>
        <begin position="1096"/>
        <end position="1142"/>
    </location>
</feature>
<name>A0ABN8ASD4_CHISP</name>
<feature type="compositionally biased region" description="Basic residues" evidence="1">
    <location>
        <begin position="973"/>
        <end position="982"/>
    </location>
</feature>
<dbReference type="EMBL" id="OU963894">
    <property type="protein sequence ID" value="CAH0397358.1"/>
    <property type="molecule type" value="Genomic_DNA"/>
</dbReference>
<feature type="region of interest" description="Disordered" evidence="1">
    <location>
        <begin position="1316"/>
        <end position="1343"/>
    </location>
</feature>
<feature type="region of interest" description="Disordered" evidence="1">
    <location>
        <begin position="1157"/>
        <end position="1203"/>
    </location>
</feature>
<sequence length="1804" mass="196525">MSAESPRHARSGGPLTVPSQPPSDRSIIDAVSGFINDVTLSSSSNVDPKDVIQWARFETADINEPTPEGDGDHDISPLLLILGYGSGVQVWLIPPNSEAQEVLSWRQGTVRVLRILPTPQHGDCFASKRPLIALCDSASPGPTFCSLSFISIRGGEQVKSIKFKNPILDVLANKRSVVVSFSERFAVFDAATLEDRMTVTTCYPCPCPLGGSMPINPLALGDRWLAYADRKVNQSKRSSGGCEGEGVTSYTATVLHAAKSLSKGLRGLGESVAHSLAGGRSTSQSPSPPNADIQQPGVVTIIDIEGNDEEESQDSDEQCDPIVAHFVAHSEAIIALKFDASGMLLVTADRRGHDFHVFRINPHPCGPSLASVHHLYILHRGDTTAKVQDIAISPDSRWAAVSTLRGTTHIFAVSPYGGPCGVRTHTQPRVVNRLSRFHRSAGLPIHAAQAHSKRASGSPVGEGLSVGSWFPNPRLPPYPLPTTCAPLAQLRPTANIPTHTITRTSSGRQRLSSLSEDSNSAPLLARARFGVACVSSASLPRGTPAPVTALYLMTANGALLHLVLQPRPLSGVPKEKICDESPIELQVEGIAQWQLQRPAAAADLLAPLPPANPLLRPHPAAKCTDICMSEEERWLSQVEIVTHAGPHRRLWMGPQFVFKTYNCTGSSSSLSEAETVEVDTSAARGVARSNPVNMPGVRPIVPVLIDSGSASSLEHSPSDSFRRKSLLSESGRAASLCDVQLKEDLAEAMKEDHGWREQRRGADNAGVLARAVDPLGCVVQTRDPGPPPPPLDADDYTRENRDEATFRPVVRAPASLPPAALLLRPLPRTTTIPVQPLPPAPAPLPHPSPLPLDAFRLIPAALGVCPDDDPDPDTVRTLPTLHPPDMQAAPLDECPTGTSHGAVSGDDSCKVSECEKERDVAPLDDGVGERVSDKRVPADVCVTENLSSNRSSISERVGSEIVEPKSEGSYSVHSKRQGKSSKNRSDADKDNVKVLMDSVPSTENVSKKLQDKKGSSSIKSTNNKESSSGKREKAAHSETRLDDAIQATDVPTDLLSKSTLVKREESTISVPTIQTMGTKDSISPADALTDLLSKSASEKRVEQTIDSLTTQSTGTKDSKSGVNKILPSKRNSKESSPFCEESNRAIETLSEILPYTSQTETFSNVPLESKSSTLKGTDKKEGKSGVRKSATSSKKRSKESSPYLEETKLTVLFTTEVLSSTPQTEKKVDKTLEKNASTIKKTEKVEHITEDVCTSLAAELREASQERSTPYVQVTEMQNTVVIEPKMASSITKKSLKYPETDIKTEDQAWDMLLNEPDKSASPTSIISDKSEESKPKTKRNRKVKKILEEAQAKSDENSFVEIHAIEDKQQPPCDDLVSISSPFEDVNTCSSYVAKTKKWRSSKSLTPEKMYEVEQNADEINVKDALDVTCNVERKVADIDGLSQTDDAKCTEDGKSKIKSNTLVITQSIEVKRENSNINVEPLTTRKSKSLSPYLDSRKAVDNFADTDVKDVYVIDSTTEDFPEIQITRGSKSRKKSPQIPENKGSEKQSHVEKSVKSWSSVAASKFVKKVEDKPYVHDVEKNVEVENKTVEMCDKVCEYSDVASGLVESSKGISLHEKLYELCKRRDIVVAECDVPSELNFVEEHHSVLHELPPLEPLDFGLDDFKLEVMRDSLLEVNETKLTSPICKINIDDILSSLKETTTKAIESSTFNLIELEKVPAKKEKGFSVIENQKIISQELKIDEDFKTNEQETEIMEKSSDDDNTSPVISTDSDKDDRKVSKIALPSVKQPAKAKKSRRKKK</sequence>
<dbReference type="PANTHER" id="PTHR13268">
    <property type="entry name" value="BREAST CARCINOMA AMPLIFIED SEQUENCE 3"/>
    <property type="match status" value="1"/>
</dbReference>
<feature type="compositionally biased region" description="Basic and acidic residues" evidence="1">
    <location>
        <begin position="983"/>
        <end position="992"/>
    </location>
</feature>
<feature type="compositionally biased region" description="Polar residues" evidence="1">
    <location>
        <begin position="1067"/>
        <end position="1081"/>
    </location>
</feature>
<accession>A0ABN8ASD4</accession>
<evidence type="ECO:0000313" key="4">
    <source>
        <dbReference type="Proteomes" id="UP001153292"/>
    </source>
</evidence>
<dbReference type="InterPro" id="IPR048382">
    <property type="entry name" value="BCAS3_WD40"/>
</dbReference>
<feature type="compositionally biased region" description="Basic and acidic residues" evidence="1">
    <location>
        <begin position="1027"/>
        <end position="1043"/>
    </location>
</feature>
<reference evidence="3" key="1">
    <citation type="submission" date="2021-12" db="EMBL/GenBank/DDBJ databases">
        <authorList>
            <person name="King R."/>
        </authorList>
    </citation>
    <scope>NUCLEOTIDE SEQUENCE</scope>
</reference>
<keyword evidence="4" id="KW-1185">Reference proteome</keyword>
<dbReference type="PANTHER" id="PTHR13268:SF0">
    <property type="entry name" value="BCAS3 MICROTUBULE ASSOCIATED CELL MIGRATION FACTOR"/>
    <property type="match status" value="1"/>
</dbReference>
<feature type="compositionally biased region" description="Polar residues" evidence="1">
    <location>
        <begin position="1015"/>
        <end position="1026"/>
    </location>
</feature>
<feature type="region of interest" description="Disordered" evidence="1">
    <location>
        <begin position="949"/>
        <end position="1050"/>
    </location>
</feature>
<feature type="compositionally biased region" description="Basic and acidic residues" evidence="1">
    <location>
        <begin position="1005"/>
        <end position="1014"/>
    </location>
</feature>
<protein>
    <recommendedName>
        <fullName evidence="2">BCAS3 WD40 domain-containing protein</fullName>
    </recommendedName>
</protein>
<feature type="region of interest" description="Disordered" evidence="1">
    <location>
        <begin position="1748"/>
        <end position="1804"/>
    </location>
</feature>
<feature type="compositionally biased region" description="Polar residues" evidence="1">
    <location>
        <begin position="1157"/>
        <end position="1175"/>
    </location>
</feature>
<dbReference type="SUPFAM" id="SSF50978">
    <property type="entry name" value="WD40 repeat-like"/>
    <property type="match status" value="1"/>
</dbReference>
<feature type="domain" description="BCAS3 WD40" evidence="2">
    <location>
        <begin position="52"/>
        <end position="465"/>
    </location>
</feature>
<evidence type="ECO:0000256" key="1">
    <source>
        <dbReference type="SAM" id="MobiDB-lite"/>
    </source>
</evidence>
<gene>
    <name evidence="3" type="ORF">CHILSU_LOCUS425</name>
</gene>
<feature type="region of interest" description="Disordered" evidence="1">
    <location>
        <begin position="876"/>
        <end position="909"/>
    </location>
</feature>
<feature type="region of interest" description="Disordered" evidence="1">
    <location>
        <begin position="914"/>
        <end position="933"/>
    </location>
</feature>
<feature type="region of interest" description="Disordered" evidence="1">
    <location>
        <begin position="275"/>
        <end position="295"/>
    </location>
</feature>